<organism evidence="1 2">
    <name type="scientific">Rattus norvegicus</name>
    <name type="common">Rat</name>
    <dbReference type="NCBI Taxonomy" id="10116"/>
    <lineage>
        <taxon>Eukaryota</taxon>
        <taxon>Metazoa</taxon>
        <taxon>Chordata</taxon>
        <taxon>Craniata</taxon>
        <taxon>Vertebrata</taxon>
        <taxon>Euteleostomi</taxon>
        <taxon>Mammalia</taxon>
        <taxon>Eutheria</taxon>
        <taxon>Euarchontoglires</taxon>
        <taxon>Glires</taxon>
        <taxon>Rodentia</taxon>
        <taxon>Myomorpha</taxon>
        <taxon>Muroidea</taxon>
        <taxon>Muridae</taxon>
        <taxon>Murinae</taxon>
        <taxon>Rattus</taxon>
    </lineage>
</organism>
<accession>A6K960</accession>
<sequence length="46" mass="5320">MYGKMIRLPPSCECLWGDSELFGPSLFPCRTWKGFIINSFSTFSRI</sequence>
<dbReference type="Proteomes" id="UP000234681">
    <property type="component" value="Chromosome 7"/>
</dbReference>
<reference evidence="2" key="1">
    <citation type="submission" date="2005-09" db="EMBL/GenBank/DDBJ databases">
        <authorList>
            <person name="Mural R.J."/>
            <person name="Li P.W."/>
            <person name="Adams M.D."/>
            <person name="Amanatides P.G."/>
            <person name="Baden-Tillson H."/>
            <person name="Barnstead M."/>
            <person name="Chin S.H."/>
            <person name="Dew I."/>
            <person name="Evans C.A."/>
            <person name="Ferriera S."/>
            <person name="Flanigan M."/>
            <person name="Fosler C."/>
            <person name="Glodek A."/>
            <person name="Gu Z."/>
            <person name="Holt R.A."/>
            <person name="Jennings D."/>
            <person name="Kraft C.L."/>
            <person name="Lu F."/>
            <person name="Nguyen T."/>
            <person name="Nusskern D.R."/>
            <person name="Pfannkoch C.M."/>
            <person name="Sitter C."/>
            <person name="Sutton G.G."/>
            <person name="Venter J.C."/>
            <person name="Wang Z."/>
            <person name="Woodage T."/>
            <person name="Zheng X.H."/>
            <person name="Zhong F."/>
        </authorList>
    </citation>
    <scope>NUCLEOTIDE SEQUENCE [LARGE SCALE GENOMIC DNA]</scope>
    <source>
        <strain>BN</strain>
        <strain evidence="2">Sprague-Dawley</strain>
    </source>
</reference>
<protein>
    <submittedName>
        <fullName evidence="1">RCG29484</fullName>
    </submittedName>
</protein>
<proteinExistence type="predicted"/>
<dbReference type="AlphaFoldDB" id="A6K960"/>
<evidence type="ECO:0000313" key="2">
    <source>
        <dbReference type="Proteomes" id="UP000234681"/>
    </source>
</evidence>
<name>A6K960_RAT</name>
<gene>
    <name evidence="1" type="ORF">rCG_29484</name>
</gene>
<evidence type="ECO:0000313" key="1">
    <source>
        <dbReference type="EMBL" id="EDL89480.1"/>
    </source>
</evidence>
<dbReference type="EMBL" id="CH474029">
    <property type="protein sequence ID" value="EDL89480.1"/>
    <property type="molecule type" value="Genomic_DNA"/>
</dbReference>